<sequence>MKRFLIALFGLGLSITLGIYFSLKTDARPTAPSVSAPVLQAVSQAIPTPKSPDLEVLSTRVRYFKEADLLVFEQTVKGTAGKTLPKANGSLNGAPVLSYVFPTTLKPEEAGFGKVEGILALAVTSHPDFDDTPLWDENNNLNYGDDGIVFHSHWVVLVKDDRVPGGLAVKQFDKTDKTVVLPPTNPGMPMYLDSPGFSVVLSGNKLSVLVPAQRLRSKTTFKFDGVVAYMQVNTTNKNLPMLGVYKAYSVSSGNLSLPYSVQPQ</sequence>
<gene>
    <name evidence="1" type="ORF">C7B82_10915</name>
</gene>
<accession>A0A2T1E9Z7</accession>
<reference evidence="2" key="1">
    <citation type="submission" date="2018-02" db="EMBL/GenBank/DDBJ databases">
        <authorList>
            <person name="Moore K."/>
            <person name="Momper L."/>
        </authorList>
    </citation>
    <scope>NUCLEOTIDE SEQUENCE [LARGE SCALE GENOMIC DNA]</scope>
    <source>
        <strain evidence="2">ULC18</strain>
    </source>
</reference>
<protein>
    <submittedName>
        <fullName evidence="1">Uncharacterized protein</fullName>
    </submittedName>
</protein>
<dbReference type="EMBL" id="PVWK01000061">
    <property type="protein sequence ID" value="PSB29531.1"/>
    <property type="molecule type" value="Genomic_DNA"/>
</dbReference>
<dbReference type="RefSeq" id="WP_106256331.1">
    <property type="nucleotide sequence ID" value="NZ_CAWNSW010000012.1"/>
</dbReference>
<dbReference type="AlphaFoldDB" id="A0A2T1E9Z7"/>
<comment type="caution">
    <text evidence="1">The sequence shown here is derived from an EMBL/GenBank/DDBJ whole genome shotgun (WGS) entry which is preliminary data.</text>
</comment>
<organism evidence="1 2">
    <name type="scientific">Stenomitos frigidus ULC18</name>
    <dbReference type="NCBI Taxonomy" id="2107698"/>
    <lineage>
        <taxon>Bacteria</taxon>
        <taxon>Bacillati</taxon>
        <taxon>Cyanobacteriota</taxon>
        <taxon>Cyanophyceae</taxon>
        <taxon>Leptolyngbyales</taxon>
        <taxon>Leptolyngbyaceae</taxon>
        <taxon>Stenomitos</taxon>
    </lineage>
</organism>
<proteinExistence type="predicted"/>
<keyword evidence="2" id="KW-1185">Reference proteome</keyword>
<reference evidence="1 2" key="2">
    <citation type="submission" date="2018-03" db="EMBL/GenBank/DDBJ databases">
        <title>The ancient ancestry and fast evolution of plastids.</title>
        <authorList>
            <person name="Moore K.R."/>
            <person name="Magnabosco C."/>
            <person name="Momper L."/>
            <person name="Gold D.A."/>
            <person name="Bosak T."/>
            <person name="Fournier G.P."/>
        </authorList>
    </citation>
    <scope>NUCLEOTIDE SEQUENCE [LARGE SCALE GENOMIC DNA]</scope>
    <source>
        <strain evidence="1 2">ULC18</strain>
    </source>
</reference>
<dbReference type="OrthoDB" id="572089at2"/>
<evidence type="ECO:0000313" key="1">
    <source>
        <dbReference type="EMBL" id="PSB29531.1"/>
    </source>
</evidence>
<dbReference type="Proteomes" id="UP000239576">
    <property type="component" value="Unassembled WGS sequence"/>
</dbReference>
<evidence type="ECO:0000313" key="2">
    <source>
        <dbReference type="Proteomes" id="UP000239576"/>
    </source>
</evidence>
<name>A0A2T1E9Z7_9CYAN</name>